<comment type="catalytic activity">
    <reaction evidence="1 8">
        <text>Cleavage of hydrophobic, N-terminal signal or leader sequences from secreted and periplasmic proteins.</text>
        <dbReference type="EC" id="3.4.21.89"/>
    </reaction>
</comment>
<dbReference type="GO" id="GO:0006465">
    <property type="term" value="P:signal peptide processing"/>
    <property type="evidence" value="ECO:0007669"/>
    <property type="project" value="InterPro"/>
</dbReference>
<dbReference type="SUPFAM" id="SSF51306">
    <property type="entry name" value="LexA/Signal peptidase"/>
    <property type="match status" value="1"/>
</dbReference>
<keyword evidence="15" id="KW-1185">Reference proteome</keyword>
<dbReference type="Gene3D" id="2.10.109.10">
    <property type="entry name" value="Umud Fragment, subunit A"/>
    <property type="match status" value="1"/>
</dbReference>
<dbReference type="PROSITE" id="PS00501">
    <property type="entry name" value="SPASE_I_1"/>
    <property type="match status" value="1"/>
</dbReference>
<dbReference type="InterPro" id="IPR036286">
    <property type="entry name" value="LexA/Signal_pep-like_sf"/>
</dbReference>
<dbReference type="Proteomes" id="UP000561077">
    <property type="component" value="Unassembled WGS sequence"/>
</dbReference>
<sequence length="270" mass="30551">MDDPHKTHTSPLSSGGVLPALRGVWDMARTIIIAGALAIGVRTVLFEPFNIPSGSMIPTLQVGDYLWVAKYSYGYSHFSLPRSPDLFSGRIFARTPHRGDVAVFRFTKDTSIDYIKRIIGLPGDRVQVRGGELYLNDVLVPRVSKGDYVAVDEHRTRMEGQRFQEDLPGSAGAPTVRHDILKLTNEGFQNDTPVYVVPQGYFFAMGDNRDDSADSRFMGDDPEDLGFVPMENLIGQAKWIFLSLDTRYPVWEFWMWPAEIRWNRLFMGVK</sequence>
<evidence type="ECO:0000256" key="7">
    <source>
        <dbReference type="PIRSR" id="PIRSR600223-1"/>
    </source>
</evidence>
<dbReference type="InterPro" id="IPR019533">
    <property type="entry name" value="Peptidase_S26"/>
</dbReference>
<reference evidence="14 15" key="1">
    <citation type="submission" date="2020-04" db="EMBL/GenBank/DDBJ databases">
        <title>Description of novel Gluconacetobacter.</title>
        <authorList>
            <person name="Sombolestani A."/>
        </authorList>
    </citation>
    <scope>NUCLEOTIDE SEQUENCE [LARGE SCALE GENOMIC DNA]</scope>
    <source>
        <strain evidence="12 15">LMG 1728</strain>
        <strain evidence="11 16">LMG 1731</strain>
        <strain evidence="13 14">LMG 22058</strain>
    </source>
</reference>
<evidence type="ECO:0000313" key="13">
    <source>
        <dbReference type="EMBL" id="MBB2198103.1"/>
    </source>
</evidence>
<dbReference type="PANTHER" id="PTHR43390">
    <property type="entry name" value="SIGNAL PEPTIDASE I"/>
    <property type="match status" value="1"/>
</dbReference>
<dbReference type="PRINTS" id="PR00727">
    <property type="entry name" value="LEADERPTASE"/>
</dbReference>
<comment type="similarity">
    <text evidence="2 9">Belongs to the peptidase S26 family.</text>
</comment>
<evidence type="ECO:0000313" key="15">
    <source>
        <dbReference type="Proteomes" id="UP000540490"/>
    </source>
</evidence>
<dbReference type="EMBL" id="JABEQN010000003">
    <property type="protein sequence ID" value="MBB2192633.1"/>
    <property type="molecule type" value="Genomic_DNA"/>
</dbReference>
<organism evidence="11 16">
    <name type="scientific">Gluconacetobacter dulcium</name>
    <dbReference type="NCBI Taxonomy" id="2729096"/>
    <lineage>
        <taxon>Bacteria</taxon>
        <taxon>Pseudomonadati</taxon>
        <taxon>Pseudomonadota</taxon>
        <taxon>Alphaproteobacteria</taxon>
        <taxon>Acetobacterales</taxon>
        <taxon>Acetobacteraceae</taxon>
        <taxon>Gluconacetobacter</taxon>
    </lineage>
</organism>
<evidence type="ECO:0000256" key="3">
    <source>
        <dbReference type="ARBA" id="ARBA00013208"/>
    </source>
</evidence>
<dbReference type="EMBL" id="JABEQO010000035">
    <property type="protein sequence ID" value="MBB2166535.1"/>
    <property type="molecule type" value="Genomic_DNA"/>
</dbReference>
<feature type="active site" evidence="7">
    <location>
        <position position="55"/>
    </location>
</feature>
<dbReference type="GO" id="GO:0004252">
    <property type="term" value="F:serine-type endopeptidase activity"/>
    <property type="evidence" value="ECO:0007669"/>
    <property type="project" value="InterPro"/>
</dbReference>
<dbReference type="EC" id="3.4.21.89" evidence="3 8"/>
<dbReference type="EMBL" id="JABEQP010000006">
    <property type="protein sequence ID" value="MBB2198103.1"/>
    <property type="molecule type" value="Genomic_DNA"/>
</dbReference>
<evidence type="ECO:0000256" key="6">
    <source>
        <dbReference type="ARBA" id="ARBA00022801"/>
    </source>
</evidence>
<evidence type="ECO:0000313" key="12">
    <source>
        <dbReference type="EMBL" id="MBB2192633.1"/>
    </source>
</evidence>
<dbReference type="InterPro" id="IPR019756">
    <property type="entry name" value="Pept_S26A_signal_pept_1_Ser-AS"/>
</dbReference>
<feature type="domain" description="Peptidase S26" evidence="10">
    <location>
        <begin position="25"/>
        <end position="241"/>
    </location>
</feature>
<evidence type="ECO:0000256" key="1">
    <source>
        <dbReference type="ARBA" id="ARBA00000677"/>
    </source>
</evidence>
<dbReference type="Pfam" id="PF10502">
    <property type="entry name" value="Peptidase_S26"/>
    <property type="match status" value="1"/>
</dbReference>
<dbReference type="GO" id="GO:0009003">
    <property type="term" value="F:signal peptidase activity"/>
    <property type="evidence" value="ECO:0007669"/>
    <property type="project" value="UniProtKB-EC"/>
</dbReference>
<gene>
    <name evidence="11" type="primary">lepB</name>
    <name evidence="12" type="ORF">HLH25_03080</name>
    <name evidence="11" type="ORF">HLH26_18800</name>
    <name evidence="13" type="ORF">HLH44_11675</name>
</gene>
<keyword evidence="5 8" id="KW-0645">Protease</keyword>
<proteinExistence type="inferred from homology"/>
<evidence type="ECO:0000313" key="16">
    <source>
        <dbReference type="Proteomes" id="UP000561077"/>
    </source>
</evidence>
<name>A0A7W4IP67_9PROT</name>
<dbReference type="CDD" id="cd06530">
    <property type="entry name" value="S26_SPase_I"/>
    <property type="match status" value="1"/>
</dbReference>
<accession>A0A7W4IP67</accession>
<dbReference type="Proteomes" id="UP000540490">
    <property type="component" value="Unassembled WGS sequence"/>
</dbReference>
<evidence type="ECO:0000313" key="14">
    <source>
        <dbReference type="Proteomes" id="UP000530320"/>
    </source>
</evidence>
<comment type="subcellular location">
    <subcellularLocation>
        <location evidence="9">Membrane</location>
        <topology evidence="9">Single-pass type II membrane protein</topology>
    </subcellularLocation>
</comment>
<dbReference type="InterPro" id="IPR000223">
    <property type="entry name" value="Pept_S26A_signal_pept_1"/>
</dbReference>
<comment type="caution">
    <text evidence="11">The sequence shown here is derived from an EMBL/GenBank/DDBJ whole genome shotgun (WGS) entry which is preliminary data.</text>
</comment>
<evidence type="ECO:0000256" key="2">
    <source>
        <dbReference type="ARBA" id="ARBA00009370"/>
    </source>
</evidence>
<dbReference type="InterPro" id="IPR019757">
    <property type="entry name" value="Pept_S26A_signal_pept_1_Lys-AS"/>
</dbReference>
<dbReference type="Proteomes" id="UP000530320">
    <property type="component" value="Unassembled WGS sequence"/>
</dbReference>
<evidence type="ECO:0000256" key="4">
    <source>
        <dbReference type="ARBA" id="ARBA00019232"/>
    </source>
</evidence>
<dbReference type="PANTHER" id="PTHR43390:SF1">
    <property type="entry name" value="CHLOROPLAST PROCESSING PEPTIDASE"/>
    <property type="match status" value="1"/>
</dbReference>
<evidence type="ECO:0000256" key="8">
    <source>
        <dbReference type="RuleBase" id="RU003993"/>
    </source>
</evidence>
<dbReference type="GO" id="GO:0016020">
    <property type="term" value="C:membrane"/>
    <property type="evidence" value="ECO:0007669"/>
    <property type="project" value="UniProtKB-SubCell"/>
</dbReference>
<feature type="active site" evidence="7">
    <location>
        <position position="116"/>
    </location>
</feature>
<evidence type="ECO:0000313" key="11">
    <source>
        <dbReference type="EMBL" id="MBB2166535.1"/>
    </source>
</evidence>
<evidence type="ECO:0000256" key="9">
    <source>
        <dbReference type="RuleBase" id="RU362042"/>
    </source>
</evidence>
<evidence type="ECO:0000259" key="10">
    <source>
        <dbReference type="Pfam" id="PF10502"/>
    </source>
</evidence>
<dbReference type="NCBIfam" id="TIGR02227">
    <property type="entry name" value="sigpep_I_bact"/>
    <property type="match status" value="1"/>
</dbReference>
<dbReference type="AlphaFoldDB" id="A0A7W4IP67"/>
<evidence type="ECO:0000256" key="5">
    <source>
        <dbReference type="ARBA" id="ARBA00022670"/>
    </source>
</evidence>
<dbReference type="PROSITE" id="PS00760">
    <property type="entry name" value="SPASE_I_2"/>
    <property type="match status" value="1"/>
</dbReference>
<keyword evidence="6 8" id="KW-0378">Hydrolase</keyword>
<protein>
    <recommendedName>
        <fullName evidence="4 8">Signal peptidase I</fullName>
        <ecNumber evidence="3 8">3.4.21.89</ecNumber>
    </recommendedName>
</protein>